<name>A0A2M4D4R3_ANODA</name>
<reference evidence="1" key="1">
    <citation type="submission" date="2018-01" db="EMBL/GenBank/DDBJ databases">
        <title>An insight into the sialome of Amazonian anophelines.</title>
        <authorList>
            <person name="Ribeiro J.M."/>
            <person name="Scarpassa V."/>
            <person name="Calvo E."/>
        </authorList>
    </citation>
    <scope>NUCLEOTIDE SEQUENCE</scope>
</reference>
<evidence type="ECO:0000313" key="1">
    <source>
        <dbReference type="EMBL" id="MBW72572.1"/>
    </source>
</evidence>
<dbReference type="EMBL" id="GGFL01008394">
    <property type="protein sequence ID" value="MBW72572.1"/>
    <property type="molecule type" value="Transcribed_RNA"/>
</dbReference>
<accession>A0A2M4D4R3</accession>
<dbReference type="AlphaFoldDB" id="A0A2M4D4R3"/>
<proteinExistence type="predicted"/>
<protein>
    <submittedName>
        <fullName evidence="1">Putative secreted protein</fullName>
    </submittedName>
</protein>
<organism evidence="1">
    <name type="scientific">Anopheles darlingi</name>
    <name type="common">Mosquito</name>
    <dbReference type="NCBI Taxonomy" id="43151"/>
    <lineage>
        <taxon>Eukaryota</taxon>
        <taxon>Metazoa</taxon>
        <taxon>Ecdysozoa</taxon>
        <taxon>Arthropoda</taxon>
        <taxon>Hexapoda</taxon>
        <taxon>Insecta</taxon>
        <taxon>Pterygota</taxon>
        <taxon>Neoptera</taxon>
        <taxon>Endopterygota</taxon>
        <taxon>Diptera</taxon>
        <taxon>Nematocera</taxon>
        <taxon>Culicoidea</taxon>
        <taxon>Culicidae</taxon>
        <taxon>Anophelinae</taxon>
        <taxon>Anopheles</taxon>
    </lineage>
</organism>
<sequence>MLLLLLLLMVMVLTMMVMMMVMIAGSAATVAVATGIRFSEENLYVRLEPFFGSGKRCVSVLDTRCCNSYTVAANGGRTTG</sequence>